<dbReference type="SUPFAM" id="SSF55874">
    <property type="entry name" value="ATPase domain of HSP90 chaperone/DNA topoisomerase II/histidine kinase"/>
    <property type="match status" value="1"/>
</dbReference>
<dbReference type="PROSITE" id="PS00108">
    <property type="entry name" value="PROTEIN_KINASE_ST"/>
    <property type="match status" value="1"/>
</dbReference>
<evidence type="ECO:0000256" key="4">
    <source>
        <dbReference type="ARBA" id="ARBA00022777"/>
    </source>
</evidence>
<dbReference type="InterPro" id="IPR036890">
    <property type="entry name" value="HATPase_C_sf"/>
</dbReference>
<evidence type="ECO:0000256" key="5">
    <source>
        <dbReference type="ARBA" id="ARBA00023012"/>
    </source>
</evidence>
<dbReference type="GO" id="GO:0005524">
    <property type="term" value="F:ATP binding"/>
    <property type="evidence" value="ECO:0007669"/>
    <property type="project" value="InterPro"/>
</dbReference>
<evidence type="ECO:0000256" key="3">
    <source>
        <dbReference type="ARBA" id="ARBA00022553"/>
    </source>
</evidence>
<proteinExistence type="predicted"/>
<gene>
    <name evidence="8" type="ORF">BC008_32155</name>
    <name evidence="9" type="ORF">BC008_32970</name>
</gene>
<accession>A0A0V7ZTR7</accession>
<protein>
    <recommendedName>
        <fullName evidence="2">histidine kinase</fullName>
        <ecNumber evidence="2">2.7.13.3</ecNumber>
    </recommendedName>
</protein>
<dbReference type="Gene3D" id="3.40.50.300">
    <property type="entry name" value="P-loop containing nucleotide triphosphate hydrolases"/>
    <property type="match status" value="1"/>
</dbReference>
<dbReference type="PRINTS" id="PR00344">
    <property type="entry name" value="BCTRLSENSOR"/>
</dbReference>
<dbReference type="InterPro" id="IPR003661">
    <property type="entry name" value="HisK_dim/P_dom"/>
</dbReference>
<dbReference type="SMART" id="SM00387">
    <property type="entry name" value="HATPase_c"/>
    <property type="match status" value="1"/>
</dbReference>
<dbReference type="EC" id="2.7.13.3" evidence="2"/>
<name>A0A0V7ZTR7_9CYAN</name>
<dbReference type="InterPro" id="IPR011009">
    <property type="entry name" value="Kinase-like_dom_sf"/>
</dbReference>
<keyword evidence="10" id="KW-1185">Reference proteome</keyword>
<keyword evidence="4 8" id="KW-0808">Transferase</keyword>
<reference evidence="8 10" key="1">
    <citation type="journal article" date="2015" name="Genome Announc.">
        <title>Draft Genome of the Euendolithic (true boring) Cyanobacterium Mastigocoleus testarum strain BC008.</title>
        <authorList>
            <person name="Guida B.S."/>
            <person name="Garcia-Pichel F."/>
        </authorList>
    </citation>
    <scope>NUCLEOTIDE SEQUENCE [LARGE SCALE GENOMIC DNA]</scope>
    <source>
        <strain evidence="8 10">BC008</strain>
    </source>
</reference>
<evidence type="ECO:0000256" key="2">
    <source>
        <dbReference type="ARBA" id="ARBA00012438"/>
    </source>
</evidence>
<dbReference type="SUPFAM" id="SSF56112">
    <property type="entry name" value="Protein kinase-like (PK-like)"/>
    <property type="match status" value="1"/>
</dbReference>
<evidence type="ECO:0000259" key="6">
    <source>
        <dbReference type="PROSITE" id="PS50011"/>
    </source>
</evidence>
<dbReference type="InterPro" id="IPR005467">
    <property type="entry name" value="His_kinase_dom"/>
</dbReference>
<dbReference type="GO" id="GO:0000155">
    <property type="term" value="F:phosphorelay sensor kinase activity"/>
    <property type="evidence" value="ECO:0007669"/>
    <property type="project" value="InterPro"/>
</dbReference>
<dbReference type="SUPFAM" id="SSF52540">
    <property type="entry name" value="P-loop containing nucleoside triphosphate hydrolases"/>
    <property type="match status" value="1"/>
</dbReference>
<dbReference type="InterPro" id="IPR041664">
    <property type="entry name" value="AAA_16"/>
</dbReference>
<dbReference type="CDD" id="cd14014">
    <property type="entry name" value="STKc_PknB_like"/>
    <property type="match status" value="1"/>
</dbReference>
<dbReference type="Gene3D" id="1.10.510.10">
    <property type="entry name" value="Transferase(Phosphotransferase) domain 1"/>
    <property type="match status" value="1"/>
</dbReference>
<keyword evidence="3" id="KW-0597">Phosphoprotein</keyword>
<evidence type="ECO:0000313" key="8">
    <source>
        <dbReference type="EMBL" id="KST68037.1"/>
    </source>
</evidence>
<dbReference type="EMBL" id="LMTZ01000066">
    <property type="protein sequence ID" value="KST68338.1"/>
    <property type="molecule type" value="Genomic_DNA"/>
</dbReference>
<dbReference type="InterPro" id="IPR004358">
    <property type="entry name" value="Sig_transdc_His_kin-like_C"/>
</dbReference>
<dbReference type="Proteomes" id="UP000053372">
    <property type="component" value="Unassembled WGS sequence"/>
</dbReference>
<comment type="catalytic activity">
    <reaction evidence="1">
        <text>ATP + protein L-histidine = ADP + protein N-phospho-L-histidine.</text>
        <dbReference type="EC" id="2.7.13.3"/>
    </reaction>
</comment>
<dbReference type="EMBL" id="LMTZ01000083">
    <property type="protein sequence ID" value="KST68037.1"/>
    <property type="molecule type" value="Genomic_DNA"/>
</dbReference>
<evidence type="ECO:0000259" key="7">
    <source>
        <dbReference type="PROSITE" id="PS50109"/>
    </source>
</evidence>
<dbReference type="PROSITE" id="PS50011">
    <property type="entry name" value="PROTEIN_KINASE_DOM"/>
    <property type="match status" value="1"/>
</dbReference>
<evidence type="ECO:0000313" key="9">
    <source>
        <dbReference type="EMBL" id="KST68338.1"/>
    </source>
</evidence>
<dbReference type="Pfam" id="PF00069">
    <property type="entry name" value="Pkinase"/>
    <property type="match status" value="1"/>
</dbReference>
<dbReference type="SMART" id="SM00220">
    <property type="entry name" value="S_TKc"/>
    <property type="match status" value="1"/>
</dbReference>
<keyword evidence="5" id="KW-0902">Two-component regulatory system</keyword>
<evidence type="ECO:0000313" key="10">
    <source>
        <dbReference type="Proteomes" id="UP000053372"/>
    </source>
</evidence>
<dbReference type="GO" id="GO:0004674">
    <property type="term" value="F:protein serine/threonine kinase activity"/>
    <property type="evidence" value="ECO:0007669"/>
    <property type="project" value="UniProtKB-KW"/>
</dbReference>
<dbReference type="PROSITE" id="PS50109">
    <property type="entry name" value="HIS_KIN"/>
    <property type="match status" value="1"/>
</dbReference>
<dbReference type="SUPFAM" id="SSF47384">
    <property type="entry name" value="Homodimeric domain of signal transducing histidine kinase"/>
    <property type="match status" value="1"/>
</dbReference>
<keyword evidence="4 8" id="KW-0418">Kinase</keyword>
<dbReference type="PANTHER" id="PTHR43642:SF1">
    <property type="entry name" value="HYBRID SIGNAL TRANSDUCTION HISTIDINE KINASE G"/>
    <property type="match status" value="1"/>
</dbReference>
<keyword evidence="8" id="KW-0723">Serine/threonine-protein kinase</keyword>
<dbReference type="InterPro" id="IPR000719">
    <property type="entry name" value="Prot_kinase_dom"/>
</dbReference>
<dbReference type="Pfam" id="PF13191">
    <property type="entry name" value="AAA_16"/>
    <property type="match status" value="1"/>
</dbReference>
<feature type="domain" description="Histidine kinase" evidence="7">
    <location>
        <begin position="1627"/>
        <end position="1881"/>
    </location>
</feature>
<sequence>MTTVLCSPIIPKYQICEQLYQGSRTKVYRAIRKQDSLPVVIKLLTSEYPSFNELLQFRNQYFITKKLNVPGIISPLSLETHGNGYILVMEDKGEISLREYIKNNNLSLIEFLSIAIQLTDILYQLYQNLIIHKDIKPDNILINAKTKQVKLIDFSIASLLSKETQEIKNPNILEGTLAYLSPEQTGRMNRGIDYRSDFYSLGITFFELLTGELPFKSDDAMELVHCHIAQTLPSIDNGNLAANAEKIPQVLSDIVTKLMAKNAEDRYQTALGLKYDLENCLKQLRRTGKIKDFPIAQKDVCDRFIIPEKLYGREAEVKILLEAFNRVSGIENNSNNHTLEKYASSSEPSDSQLKSELMLIAGFSGIGKTAVVKEVHKPIVKQHGYFIKGKFDQFNRNIPFSAFVQAFRDLMGQLLSESDAQLSSWKHKILQALGENGQVIIEVIPELEKIIGKQPSVPELSGSAVQNRFNLLFQNFIQVFTSKEHPLVIFLDDLQWADSASLKLMQLLVGELETSYLLMIGAYRDNEVFSAHPLILTLDGLKKTEAKINTIILKPLSKSSLTQLVADTLSCNPKLAQPLTDIVYQKTQGNPFFATQFIKALYEDGLICFDSQAGYWQCDITKVREVGLTDDVVEFMATQLQKLPTVTQDILQLAACISNQFDLATLAMISDKSEIEAADALWEALQSGLIVPEGEMYKFYLRNDGEYPHTSNTKKITENVSYRFLHDRVQQAAYSLIPDKQKQITHYHIGQILLESMSSEAREDRIFELVNQLNHGTALIIDEKELDELIRLNLQACRKARNASAYQAGLEYAKIGLSLLGDKVWQGQIIPLSSSMDNPGNIPLTEDSTIKEGKYEESLEFHELAAELAFLCGEFEVMEQLIEAVIKHAESILEQVNIYLIRIQANISQNKLTKAIAIAQELLQQLGVSFPETITHKEIQNTIADIDKLIDGRKIEDFAHLPVMSEQEKIAIVRVANSVIPIACICGSPLYPLLVVLSVKLSIQYGNISASSVAYASYGIIACTLKQDVDTGVKFGQLALQVFSQLDAKAIKPAIFNAMGLFILHRKSHLKETLPLLQEGYKVALEVGNQEMAGYNAKAICFHSFWCSQTLGDLEQETRAYCNGLVKLNQLATAGWCQIYWQTILNLLGRGGQTANILSGEALQEGEFLPLLVEAHDFFGLFIFNLYKLMLCYLFGEIEAAQNHAIEVRRYLLAAVGMVAEPAFYFYDSLSILATLSSELEHKPEVFVQIEENQTQLHQQWARYAPMNHQHKVDLVEAEKCRVLGQKAEAIDLYDKAISGAKANHYLQEEAIAKELAAKFYLDWGKERIAADYMQEAYYSYALWGAKAKTDDLEKCYPQLLVPILRKQHNQIRSSEATFEQGNLSSFINQTLQTTYSSSSTISQALDFATVLKASQALSSEIHTEKLISKLMQVVMENAGALKSALILLKDSTAILKALATPERGVELVNIPYQESTDIPTTVLNNVKRSLKIVVLDDAIQQNDFLADSYLRQQQPKSLLCMPILNQSKLIGLLYLENKLTTGAFTRDRVSVLNLLITQVAISLENAQLYGKLEDYSHTLEQKVSQRTLQLTQKATELESTLEKLYSTQAQLIQAEKMSGLGQLVAGIAHEINNPINFIYGNLTPATEYVESLIELIHLYQISYPQPLPTIQSKIADIELDFLIDDLPKLLASMGIGARRISEIVLSLRNFSRLDEAEMKPVDIHSGIDSTLLILQHQFTSNSQHAEIEIIKKYKQIPRVYCYASELNQVFMHVISNAIGALLQKMENTSNFDKPRITICTSLKEDSKVLISIADNGIGINKAILNKIFDPFFTTKPVGNGKGLGLSISYSIVVEKHGGNLSCISSPSEGTEFLIELPLKQ</sequence>
<evidence type="ECO:0000256" key="1">
    <source>
        <dbReference type="ARBA" id="ARBA00000085"/>
    </source>
</evidence>
<comment type="caution">
    <text evidence="8">The sequence shown here is derived from an EMBL/GenBank/DDBJ whole genome shotgun (WGS) entry which is preliminary data.</text>
</comment>
<dbReference type="InterPro" id="IPR029016">
    <property type="entry name" value="GAF-like_dom_sf"/>
</dbReference>
<feature type="domain" description="Protein kinase" evidence="6">
    <location>
        <begin position="13"/>
        <end position="278"/>
    </location>
</feature>
<dbReference type="Pfam" id="PF02518">
    <property type="entry name" value="HATPase_c"/>
    <property type="match status" value="1"/>
</dbReference>
<dbReference type="CDD" id="cd00082">
    <property type="entry name" value="HisKA"/>
    <property type="match status" value="1"/>
</dbReference>
<dbReference type="InterPro" id="IPR053159">
    <property type="entry name" value="Hybrid_Histidine_Kinase"/>
</dbReference>
<dbReference type="Gene3D" id="3.30.565.10">
    <property type="entry name" value="Histidine kinase-like ATPase, C-terminal domain"/>
    <property type="match status" value="1"/>
</dbReference>
<dbReference type="SUPFAM" id="SSF55781">
    <property type="entry name" value="GAF domain-like"/>
    <property type="match status" value="1"/>
</dbReference>
<dbReference type="InterPro" id="IPR008271">
    <property type="entry name" value="Ser/Thr_kinase_AS"/>
</dbReference>
<dbReference type="InterPro" id="IPR027417">
    <property type="entry name" value="P-loop_NTPase"/>
</dbReference>
<dbReference type="OrthoDB" id="573511at2"/>
<dbReference type="SMART" id="SM00065">
    <property type="entry name" value="GAF"/>
    <property type="match status" value="1"/>
</dbReference>
<dbReference type="RefSeq" id="WP_027842673.1">
    <property type="nucleotide sequence ID" value="NZ_LMTZ01000066.1"/>
</dbReference>
<dbReference type="Pfam" id="PF01590">
    <property type="entry name" value="GAF"/>
    <property type="match status" value="1"/>
</dbReference>
<dbReference type="InterPro" id="IPR003018">
    <property type="entry name" value="GAF"/>
</dbReference>
<dbReference type="PANTHER" id="PTHR43642">
    <property type="entry name" value="HYBRID SIGNAL TRANSDUCTION HISTIDINE KINASE G"/>
    <property type="match status" value="1"/>
</dbReference>
<dbReference type="InterPro" id="IPR003594">
    <property type="entry name" value="HATPase_dom"/>
</dbReference>
<dbReference type="Gene3D" id="3.30.450.40">
    <property type="match status" value="1"/>
</dbReference>
<dbReference type="Gene3D" id="3.30.200.20">
    <property type="entry name" value="Phosphorylase Kinase, domain 1"/>
    <property type="match status" value="1"/>
</dbReference>
<organism evidence="8 10">
    <name type="scientific">Mastigocoleus testarum BC008</name>
    <dbReference type="NCBI Taxonomy" id="371196"/>
    <lineage>
        <taxon>Bacteria</taxon>
        <taxon>Bacillati</taxon>
        <taxon>Cyanobacteriota</taxon>
        <taxon>Cyanophyceae</taxon>
        <taxon>Nostocales</taxon>
        <taxon>Hapalosiphonaceae</taxon>
        <taxon>Mastigocoleus</taxon>
    </lineage>
</organism>
<dbReference type="InterPro" id="IPR036097">
    <property type="entry name" value="HisK_dim/P_sf"/>
</dbReference>
<dbReference type="Gene3D" id="1.10.287.130">
    <property type="match status" value="1"/>
</dbReference>